<dbReference type="GeneID" id="36298915"/>
<protein>
    <submittedName>
        <fullName evidence="1">Uncharacterized protein</fullName>
    </submittedName>
</protein>
<dbReference type="AlphaFoldDB" id="A0A1H1LEA3"/>
<organism evidence="1 2">
    <name type="scientific">Microbacterium paraoxydans</name>
    <dbReference type="NCBI Taxonomy" id="199592"/>
    <lineage>
        <taxon>Bacteria</taxon>
        <taxon>Bacillati</taxon>
        <taxon>Actinomycetota</taxon>
        <taxon>Actinomycetes</taxon>
        <taxon>Micrococcales</taxon>
        <taxon>Microbacteriaceae</taxon>
        <taxon>Microbacterium</taxon>
    </lineage>
</organism>
<gene>
    <name evidence="1" type="ORF">SAMN04489809_0106</name>
</gene>
<dbReference type="RefSeq" id="WP_060920997.1">
    <property type="nucleotide sequence ID" value="NZ_LT629770.1"/>
</dbReference>
<dbReference type="EMBL" id="LT629770">
    <property type="protein sequence ID" value="SDR72848.1"/>
    <property type="molecule type" value="Genomic_DNA"/>
</dbReference>
<dbReference type="Proteomes" id="UP000182126">
    <property type="component" value="Chromosome I"/>
</dbReference>
<proteinExistence type="predicted"/>
<evidence type="ECO:0000313" key="1">
    <source>
        <dbReference type="EMBL" id="SDR72848.1"/>
    </source>
</evidence>
<name>A0A1H1LEA3_9MICO</name>
<accession>A0A1H1LEA3</accession>
<sequence>MTTDMIAGPFLTAVRQAWDRARGTLIIPRDFTLTQLAAGAGSLSAEVTDSTGTRFGFRVPLPAAARWEGRAQGGEGTPEHWALWSVIIPLMEELETDAGRRFAPDTDGVRWVTT</sequence>
<reference evidence="1 2" key="1">
    <citation type="submission" date="2016-10" db="EMBL/GenBank/DDBJ databases">
        <authorList>
            <person name="de Groot N.N."/>
        </authorList>
    </citation>
    <scope>NUCLEOTIDE SEQUENCE [LARGE SCALE GENOMIC DNA]</scope>
    <source>
        <strain evidence="1 2">DSM 15019</strain>
    </source>
</reference>
<evidence type="ECO:0000313" key="2">
    <source>
        <dbReference type="Proteomes" id="UP000182126"/>
    </source>
</evidence>